<sequence>MALDLTCASSRRKPAHKPGADLGEHGNFKRWHVKFREFTAPEGADPESTLKRLCELGHLWLRPDLHTKKQIMDKLVLEQFLISMPPEFQVLVRESGVESCEDLEELLRSGRRPQSIVSINGEQFLLQNPDVEMVESEARDGDDVNILCREPGSLVSETPLANGWEVGEEHQNLPATDEASSRRQQGQRFLPEATSASGDLWILSPEQNLDKNVTEDGDEPTACVAQEPQLLKGAVDPLGAGGRKSTEEGTSFGNMELDTPTAPVLRKRMSAPGTNREDGEKNRRHSQSRKPDNSQKSEELHEEATCLVKAEFLALFNICPVDSPKTREPNAHDSLRIVGPSEPDLPNTSGQMELTLSEDRIPTSCSPYQVKKQSCPPETVSAYGELESLIPEKILEKSLMGNGTKSTTYITQEPHLLKEAADSVWANESGNRGEGTSVANVDADTPYSPVVERPVSTEGPNRRDYEENRGRSKRRKPNKSETNREGHNEGHTGLAQLRPTEHGALKTVEPADCTSPGTMGPIDHRVAKKQRSTKQSFHQCGFCEKLFTYKSQFDIHQRTHTGERPFKCSTCGKGFMQPSDLRVHNRIHTGEKPFKCDICSCQFSHDSTLRGHKRIHTKERPFVCQRCGKHFSHKGNLNVHQRIHTGQKPYHCSDCGLGFRQLGTFRRHKKIHMKVTSC</sequence>
<dbReference type="RefSeq" id="XP_045148245.1">
    <property type="nucleotide sequence ID" value="XM_045292310.1"/>
</dbReference>
<gene>
    <name evidence="2" type="primary">LOC105978215</name>
</gene>
<accession>A0AC55D926</accession>
<proteinExistence type="predicted"/>
<evidence type="ECO:0000313" key="1">
    <source>
        <dbReference type="Proteomes" id="UP000694863"/>
    </source>
</evidence>
<dbReference type="Proteomes" id="UP000694863">
    <property type="component" value="Unplaced"/>
</dbReference>
<evidence type="ECO:0000313" key="2">
    <source>
        <dbReference type="RefSeq" id="XP_045148245.1"/>
    </source>
</evidence>
<organism evidence="1 2">
    <name type="scientific">Echinops telfairi</name>
    <name type="common">Lesser hedgehog tenrec</name>
    <dbReference type="NCBI Taxonomy" id="9371"/>
    <lineage>
        <taxon>Eukaryota</taxon>
        <taxon>Metazoa</taxon>
        <taxon>Chordata</taxon>
        <taxon>Craniata</taxon>
        <taxon>Vertebrata</taxon>
        <taxon>Euteleostomi</taxon>
        <taxon>Mammalia</taxon>
        <taxon>Eutheria</taxon>
        <taxon>Afrotheria</taxon>
        <taxon>Tenrecidae</taxon>
        <taxon>Tenrecinae</taxon>
        <taxon>Echinops</taxon>
    </lineage>
</organism>
<name>A0AC55D926_ECHTE</name>
<protein>
    <submittedName>
        <fullName evidence="2">Zinc finger and SCAN domain-containing protein 5B-like isoform X1</fullName>
    </submittedName>
</protein>
<keyword evidence="1" id="KW-1185">Reference proteome</keyword>
<reference evidence="2" key="1">
    <citation type="submission" date="2025-08" db="UniProtKB">
        <authorList>
            <consortium name="RefSeq"/>
        </authorList>
    </citation>
    <scope>IDENTIFICATION</scope>
</reference>